<proteinExistence type="predicted"/>
<sequence length="453" mass="50237">MDLRRRTMVGLRLKNIWTLVLMGFYDHETTMNDNFRERDESAVGFNNANDAPTVVANDAPTVIANDAPTVVASDAPSVITNDAPIVVANDAPTVVANDAPTVQTPSPEATLLEANQLATAVKAVFHTSVGENSGLPTIEESPMTTRLNLLAHEVENESGVDQEDSELVDNSLALVLVKPKTYVLSSQQDFVDSTEIETSAPDETNSENNETSSPTNSEDYNTPPEHGLTAESRTSEGGNVLNRHYSTKLTKIQDTEGKCIYVRSTKRGKGKLIRKRSTKIGRVMANPTLPNLLDKIMSKIIELVREESSWYLGAFMCAGKRGYGLVHEPSILKRRCVLRRYPLINKSRGRGGNQSFGAQYPYGIFYVCIGEDMKVSHVFQQFTANHVDLRSDAIFEMGDELKSILSLFHARYFNSHGAKFKFLDDDVIKTPQCHYGHGYTVDFEGICKKCRLF</sequence>
<dbReference type="Proteomes" id="UP000694005">
    <property type="component" value="Chromosome A04"/>
</dbReference>
<feature type="compositionally biased region" description="Low complexity" evidence="1">
    <location>
        <begin position="206"/>
        <end position="218"/>
    </location>
</feature>
<feature type="region of interest" description="Disordered" evidence="1">
    <location>
        <begin position="196"/>
        <end position="240"/>
    </location>
</feature>
<dbReference type="EMBL" id="LR031576">
    <property type="protein sequence ID" value="VDD12072.1"/>
    <property type="molecule type" value="Genomic_DNA"/>
</dbReference>
<evidence type="ECO:0000256" key="1">
    <source>
        <dbReference type="SAM" id="MobiDB-lite"/>
    </source>
</evidence>
<dbReference type="AlphaFoldDB" id="A0A3P6CUJ1"/>
<evidence type="ECO:0000313" key="3">
    <source>
        <dbReference type="EMBL" id="VDD12072.1"/>
    </source>
</evidence>
<evidence type="ECO:0000313" key="2">
    <source>
        <dbReference type="EMBL" id="CAG7906328.1"/>
    </source>
</evidence>
<accession>A0A3P6CUJ1</accession>
<name>A0A3P6CUJ1_BRACM</name>
<gene>
    <name evidence="3" type="ORF">BRAA04T16781Z</name>
    <name evidence="2" type="ORF">BRAPAZ1V2_A04P12290.2</name>
</gene>
<reference evidence="3" key="1">
    <citation type="submission" date="2018-11" db="EMBL/GenBank/DDBJ databases">
        <authorList>
            <consortium name="Genoscope - CEA"/>
            <person name="William W."/>
        </authorList>
    </citation>
    <scope>NUCLEOTIDE SEQUENCE</scope>
</reference>
<protein>
    <submittedName>
        <fullName evidence="2">Uncharacterized protein</fullName>
    </submittedName>
</protein>
<dbReference type="Gramene" id="A04p12290.2_BraZ1">
    <property type="protein sequence ID" value="A04p12290.2_BraZ1.CDS"/>
    <property type="gene ID" value="A04g12290.2_BraZ1"/>
</dbReference>
<dbReference type="EMBL" id="LS974620">
    <property type="protein sequence ID" value="CAG7906328.1"/>
    <property type="molecule type" value="Genomic_DNA"/>
</dbReference>
<organism evidence="3">
    <name type="scientific">Brassica campestris</name>
    <name type="common">Field mustard</name>
    <dbReference type="NCBI Taxonomy" id="3711"/>
    <lineage>
        <taxon>Eukaryota</taxon>
        <taxon>Viridiplantae</taxon>
        <taxon>Streptophyta</taxon>
        <taxon>Embryophyta</taxon>
        <taxon>Tracheophyta</taxon>
        <taxon>Spermatophyta</taxon>
        <taxon>Magnoliopsida</taxon>
        <taxon>eudicotyledons</taxon>
        <taxon>Gunneridae</taxon>
        <taxon>Pentapetalae</taxon>
        <taxon>rosids</taxon>
        <taxon>malvids</taxon>
        <taxon>Brassicales</taxon>
        <taxon>Brassicaceae</taxon>
        <taxon>Brassiceae</taxon>
        <taxon>Brassica</taxon>
    </lineage>
</organism>